<sequence>MDAVHNRTGAVKLAVLVSGGGTNLQALIDRERNTPDGAPCPFRIELVVSSSPSAFALERAAKSGIRTETVTPSSVLGEKAASASKEEKRCAVSDRILELLRRENIAGVVLAGFLTVLRGPLVEVYAGRIINLHPALLPKFGGFGMWGRHVHEAVLAAGETESGCTIHYADGGCDTGAILLQKRVPVNPGDTPETLAARIAVQEHQAVVEGAELLAEKIAREESVPGV</sequence>
<dbReference type="HAMAP" id="MF_01930">
    <property type="entry name" value="PurN"/>
    <property type="match status" value="1"/>
</dbReference>
<evidence type="ECO:0000256" key="2">
    <source>
        <dbReference type="ARBA" id="ARBA00022679"/>
    </source>
</evidence>
<dbReference type="GO" id="GO:0005829">
    <property type="term" value="C:cytosol"/>
    <property type="evidence" value="ECO:0007669"/>
    <property type="project" value="TreeGrafter"/>
</dbReference>
<name>A0A9D9EN46_9SPIR</name>
<dbReference type="SUPFAM" id="SSF53328">
    <property type="entry name" value="Formyltransferase"/>
    <property type="match status" value="1"/>
</dbReference>
<comment type="caution">
    <text evidence="6">The sequence shown here is derived from an EMBL/GenBank/DDBJ whole genome shotgun (WGS) entry which is preliminary data.</text>
</comment>
<comment type="caution">
    <text evidence="4">Lacks conserved residue(s) required for the propagation of feature annotation.</text>
</comment>
<feature type="binding site" evidence="4">
    <location>
        <position position="131"/>
    </location>
    <ligand>
        <name>(6R)-10-formyltetrahydrofolate</name>
        <dbReference type="ChEBI" id="CHEBI:195366"/>
    </ligand>
</feature>
<evidence type="ECO:0000313" key="7">
    <source>
        <dbReference type="Proteomes" id="UP000823616"/>
    </source>
</evidence>
<evidence type="ECO:0000256" key="1">
    <source>
        <dbReference type="ARBA" id="ARBA00005054"/>
    </source>
</evidence>
<dbReference type="AlphaFoldDB" id="A0A9D9EN46"/>
<feature type="site" description="Raises pKa of active site His" evidence="4">
    <location>
        <position position="174"/>
    </location>
</feature>
<comment type="similarity">
    <text evidence="4">Belongs to the GART family.</text>
</comment>
<feature type="domain" description="Formyl transferase N-terminal" evidence="5">
    <location>
        <begin position="12"/>
        <end position="209"/>
    </location>
</feature>
<evidence type="ECO:0000256" key="3">
    <source>
        <dbReference type="ARBA" id="ARBA00022755"/>
    </source>
</evidence>
<dbReference type="InterPro" id="IPR036477">
    <property type="entry name" value="Formyl_transf_N_sf"/>
</dbReference>
<dbReference type="GO" id="GO:0004644">
    <property type="term" value="F:phosphoribosylglycinamide formyltransferase activity"/>
    <property type="evidence" value="ECO:0007669"/>
    <property type="project" value="UniProtKB-UniRule"/>
</dbReference>
<dbReference type="PANTHER" id="PTHR43369:SF2">
    <property type="entry name" value="PHOSPHORIBOSYLGLYCINAMIDE FORMYLTRANSFERASE"/>
    <property type="match status" value="1"/>
</dbReference>
<dbReference type="GO" id="GO:0006189">
    <property type="term" value="P:'de novo' IMP biosynthetic process"/>
    <property type="evidence" value="ECO:0007669"/>
    <property type="project" value="UniProtKB-UniRule"/>
</dbReference>
<dbReference type="NCBIfam" id="TIGR00639">
    <property type="entry name" value="PurN"/>
    <property type="match status" value="1"/>
</dbReference>
<dbReference type="PANTHER" id="PTHR43369">
    <property type="entry name" value="PHOSPHORIBOSYLGLYCINAMIDE FORMYLTRANSFERASE"/>
    <property type="match status" value="1"/>
</dbReference>
<dbReference type="CDD" id="cd08645">
    <property type="entry name" value="FMT_core_GART"/>
    <property type="match status" value="1"/>
</dbReference>
<comment type="function">
    <text evidence="4">Catalyzes the transfer of a formyl group from 10-formyltetrahydrofolate to 5-phospho-ribosyl-glycinamide (GAR), producing 5-phospho-ribosyl-N-formylglycinamide (FGAR) and tetrahydrofolate.</text>
</comment>
<feature type="binding site" evidence="4">
    <location>
        <begin position="21"/>
        <end position="23"/>
    </location>
    <ligand>
        <name>N(1)-(5-phospho-beta-D-ribosyl)glycinamide</name>
        <dbReference type="ChEBI" id="CHEBI:143788"/>
    </ligand>
</feature>
<dbReference type="EMBL" id="JADIMS010000011">
    <property type="protein sequence ID" value="MBO8449630.1"/>
    <property type="molecule type" value="Genomic_DNA"/>
</dbReference>
<evidence type="ECO:0000259" key="5">
    <source>
        <dbReference type="Pfam" id="PF00551"/>
    </source>
</evidence>
<comment type="catalytic activity">
    <reaction evidence="4">
        <text>N(1)-(5-phospho-beta-D-ribosyl)glycinamide + (6R)-10-formyltetrahydrofolate = N(2)-formyl-N(1)-(5-phospho-beta-D-ribosyl)glycinamide + (6S)-5,6,7,8-tetrahydrofolate + H(+)</text>
        <dbReference type="Rhea" id="RHEA:15053"/>
        <dbReference type="ChEBI" id="CHEBI:15378"/>
        <dbReference type="ChEBI" id="CHEBI:57453"/>
        <dbReference type="ChEBI" id="CHEBI:143788"/>
        <dbReference type="ChEBI" id="CHEBI:147286"/>
        <dbReference type="ChEBI" id="CHEBI:195366"/>
        <dbReference type="EC" id="2.1.2.2"/>
    </reaction>
</comment>
<dbReference type="Pfam" id="PF00551">
    <property type="entry name" value="Formyl_trans_N"/>
    <property type="match status" value="1"/>
</dbReference>
<feature type="active site" description="Proton donor" evidence="4">
    <location>
        <position position="133"/>
    </location>
</feature>
<protein>
    <recommendedName>
        <fullName evidence="4">Phosphoribosylglycinamide formyltransferase</fullName>
        <ecNumber evidence="4">2.1.2.2</ecNumber>
    </recommendedName>
    <alternativeName>
        <fullName evidence="4">5'-phosphoribosylglycinamide transformylase</fullName>
    </alternativeName>
    <alternativeName>
        <fullName evidence="4">GAR transformylase</fullName>
        <shortName evidence="4">GART</shortName>
    </alternativeName>
</protein>
<dbReference type="InterPro" id="IPR004607">
    <property type="entry name" value="GART"/>
</dbReference>
<comment type="pathway">
    <text evidence="1 4">Purine metabolism; IMP biosynthesis via de novo pathway; N(2)-formyl-N(1)-(5-phospho-D-ribosyl)glycinamide from N(1)-(5-phospho-D-ribosyl)glycinamide (10-formyl THF route): step 1/1.</text>
</comment>
<evidence type="ECO:0000313" key="6">
    <source>
        <dbReference type="EMBL" id="MBO8449630.1"/>
    </source>
</evidence>
<feature type="binding site" evidence="4">
    <location>
        <position position="85"/>
    </location>
    <ligand>
        <name>(6R)-10-formyltetrahydrofolate</name>
        <dbReference type="ChEBI" id="CHEBI:195366"/>
    </ligand>
</feature>
<keyword evidence="3 4" id="KW-0658">Purine biosynthesis</keyword>
<accession>A0A9D9EN46</accession>
<dbReference type="InterPro" id="IPR002376">
    <property type="entry name" value="Formyl_transf_N"/>
</dbReference>
<organism evidence="6 7">
    <name type="scientific">Candidatus Avitreponema avistercoris</name>
    <dbReference type="NCBI Taxonomy" id="2840705"/>
    <lineage>
        <taxon>Bacteria</taxon>
        <taxon>Pseudomonadati</taxon>
        <taxon>Spirochaetota</taxon>
        <taxon>Spirochaetia</taxon>
        <taxon>Spirochaetales</taxon>
        <taxon>Candidatus Avitreponema</taxon>
    </lineage>
</organism>
<reference evidence="6" key="2">
    <citation type="journal article" date="2021" name="PeerJ">
        <title>Extensive microbial diversity within the chicken gut microbiome revealed by metagenomics and culture.</title>
        <authorList>
            <person name="Gilroy R."/>
            <person name="Ravi A."/>
            <person name="Getino M."/>
            <person name="Pursley I."/>
            <person name="Horton D.L."/>
            <person name="Alikhan N.F."/>
            <person name="Baker D."/>
            <person name="Gharbi K."/>
            <person name="Hall N."/>
            <person name="Watson M."/>
            <person name="Adriaenssens E.M."/>
            <person name="Foster-Nyarko E."/>
            <person name="Jarju S."/>
            <person name="Secka A."/>
            <person name="Antonio M."/>
            <person name="Oren A."/>
            <person name="Chaudhuri R.R."/>
            <person name="La Ragione R."/>
            <person name="Hildebrand F."/>
            <person name="Pallen M.J."/>
        </authorList>
    </citation>
    <scope>NUCLEOTIDE SEQUENCE</scope>
    <source>
        <strain evidence="6">B3-4054</strain>
    </source>
</reference>
<keyword evidence="2 4" id="KW-0808">Transferase</keyword>
<evidence type="ECO:0000256" key="4">
    <source>
        <dbReference type="HAMAP-Rule" id="MF_01930"/>
    </source>
</evidence>
<reference evidence="6" key="1">
    <citation type="submission" date="2020-10" db="EMBL/GenBank/DDBJ databases">
        <authorList>
            <person name="Gilroy R."/>
        </authorList>
    </citation>
    <scope>NUCLEOTIDE SEQUENCE</scope>
    <source>
        <strain evidence="6">B3-4054</strain>
    </source>
</reference>
<dbReference type="EC" id="2.1.2.2" evidence="4"/>
<proteinExistence type="inferred from homology"/>
<dbReference type="Proteomes" id="UP000823616">
    <property type="component" value="Unassembled WGS sequence"/>
</dbReference>
<gene>
    <name evidence="4 6" type="primary">purN</name>
    <name evidence="6" type="ORF">IAA96_00820</name>
</gene>
<dbReference type="Gene3D" id="3.40.50.170">
    <property type="entry name" value="Formyl transferase, N-terminal domain"/>
    <property type="match status" value="1"/>
</dbReference>